<protein>
    <submittedName>
        <fullName evidence="4">LruC domain-containing protein</fullName>
    </submittedName>
</protein>
<organism evidence="4 5">
    <name type="scientific">Salinimonas iocasae</name>
    <dbReference type="NCBI Taxonomy" id="2572577"/>
    <lineage>
        <taxon>Bacteria</taxon>
        <taxon>Pseudomonadati</taxon>
        <taxon>Pseudomonadota</taxon>
        <taxon>Gammaproteobacteria</taxon>
        <taxon>Alteromonadales</taxon>
        <taxon>Alteromonadaceae</taxon>
        <taxon>Alteromonas/Salinimonas group</taxon>
        <taxon>Salinimonas</taxon>
    </lineage>
</organism>
<dbReference type="AlphaFoldDB" id="A0A5B7YAM7"/>
<dbReference type="Pfam" id="PF13448">
    <property type="entry name" value="DUF4114"/>
    <property type="match status" value="1"/>
</dbReference>
<dbReference type="InterPro" id="IPR025193">
    <property type="entry name" value="DUF4114"/>
</dbReference>
<evidence type="ECO:0000259" key="2">
    <source>
        <dbReference type="Pfam" id="PF13448"/>
    </source>
</evidence>
<evidence type="ECO:0000313" key="5">
    <source>
        <dbReference type="Proteomes" id="UP000304912"/>
    </source>
</evidence>
<dbReference type="InterPro" id="IPR031025">
    <property type="entry name" value="LruC_dom"/>
</dbReference>
<sequence length="540" mass="60909">MKLKRAIYTALTLAAISPWTNAVEVIDGQYVWRFASGEAWPVGYDQTIGKPDNLTYIDNYPDAFFQRIANALPESELNEAFITNDAGSTIYLKEEGDVFVTFLHEGAGYKNSFGYFTFNADNPPATISDVREIIVFPNLSYPHLRQGDRVNLGRFPAGTSIGFFIAANGFSDSSGVQGTAVPYYYSLQHLNPESDESLRQHMAALYDPYVKEVVLGFEDLPRTWGDNDFNDAVFSVKTTPESALDTESLITIPEANDSDADGIQDSLDEFPNDYRRAFSSFYPSNTEYVSLAYEDKWPHLGDYDMNDLVIRERLQTITDAQGVITGFRLDGFIDARGAGFHNGFALRLMDMPSTVFKQGSITIDGTTFTLTAEQGQSDAVIILWNDTHDFTTTGDGDDCQFFNTVKECPEYAPVPFTVDVAFSVGMNALQHSDFDFFIFRTNKRGHEIHFADYPPTDKMNTALFGKHADTSDPATGRYYRSAENLSWGLKVSGAWFYPREYKDIVWCYADYETWVESAGEQAQNWFQTSNRDHLYYVLNR</sequence>
<evidence type="ECO:0000313" key="4">
    <source>
        <dbReference type="EMBL" id="QCZ92373.1"/>
    </source>
</evidence>
<dbReference type="KEGG" id="salk:FBQ74_02270"/>
<accession>A0A5B7YAM7</accession>
<keyword evidence="5" id="KW-1185">Reference proteome</keyword>
<dbReference type="RefSeq" id="WP_139755132.1">
    <property type="nucleotide sequence ID" value="NZ_CP039852.1"/>
</dbReference>
<evidence type="ECO:0000256" key="1">
    <source>
        <dbReference type="SAM" id="SignalP"/>
    </source>
</evidence>
<dbReference type="InterPro" id="IPR032295">
    <property type="entry name" value="DUF4842"/>
</dbReference>
<feature type="signal peptide" evidence="1">
    <location>
        <begin position="1"/>
        <end position="22"/>
    </location>
</feature>
<feature type="domain" description="DUF4842" evidence="3">
    <location>
        <begin position="324"/>
        <end position="526"/>
    </location>
</feature>
<feature type="domain" description="DUF4114" evidence="2">
    <location>
        <begin position="155"/>
        <end position="238"/>
    </location>
</feature>
<keyword evidence="1" id="KW-0732">Signal</keyword>
<name>A0A5B7YAM7_9ALTE</name>
<dbReference type="EMBL" id="CP039852">
    <property type="protein sequence ID" value="QCZ92373.1"/>
    <property type="molecule type" value="Genomic_DNA"/>
</dbReference>
<gene>
    <name evidence="4" type="ORF">FBQ74_02270</name>
</gene>
<reference evidence="4 5" key="1">
    <citation type="submission" date="2019-04" db="EMBL/GenBank/DDBJ databases">
        <title>Salinimonas iocasae sp. nov., a halophilic bacterium isolated from the outer tube casing of tubeworms in Okinawa Trough.</title>
        <authorList>
            <person name="Zhang H."/>
            <person name="Wang H."/>
            <person name="Li C."/>
        </authorList>
    </citation>
    <scope>NUCLEOTIDE SEQUENCE [LARGE SCALE GENOMIC DNA]</scope>
    <source>
        <strain evidence="4 5">KX18D6</strain>
    </source>
</reference>
<dbReference type="OrthoDB" id="1204817at2"/>
<dbReference type="Proteomes" id="UP000304912">
    <property type="component" value="Chromosome"/>
</dbReference>
<feature type="chain" id="PRO_5022959046" evidence="1">
    <location>
        <begin position="23"/>
        <end position="540"/>
    </location>
</feature>
<proteinExistence type="predicted"/>
<dbReference type="Pfam" id="PF16130">
    <property type="entry name" value="DUF4842"/>
    <property type="match status" value="1"/>
</dbReference>
<evidence type="ECO:0000259" key="3">
    <source>
        <dbReference type="Pfam" id="PF16130"/>
    </source>
</evidence>
<dbReference type="NCBIfam" id="TIGR04456">
    <property type="entry name" value="LruC_dom"/>
    <property type="match status" value="1"/>
</dbReference>